<reference evidence="2" key="2">
    <citation type="submission" date="2022-06" db="UniProtKB">
        <authorList>
            <consortium name="EnsemblMetazoa"/>
        </authorList>
    </citation>
    <scope>IDENTIFICATION</scope>
</reference>
<feature type="signal peptide" evidence="1">
    <location>
        <begin position="1"/>
        <end position="27"/>
    </location>
</feature>
<evidence type="ECO:0000313" key="2">
    <source>
        <dbReference type="EnsemblMetazoa" id="OVOC8954.1"/>
    </source>
</evidence>
<dbReference type="Proteomes" id="UP000024404">
    <property type="component" value="Unassembled WGS sequence"/>
</dbReference>
<proteinExistence type="predicted"/>
<dbReference type="AlphaFoldDB" id="A0A8R1TZU5"/>
<keyword evidence="1" id="KW-0732">Signal</keyword>
<evidence type="ECO:0000313" key="3">
    <source>
        <dbReference type="Proteomes" id="UP000024404"/>
    </source>
</evidence>
<dbReference type="OMA" id="WIAHACT"/>
<reference evidence="3" key="1">
    <citation type="submission" date="2013-10" db="EMBL/GenBank/DDBJ databases">
        <title>Genome sequencing of Onchocerca volvulus.</title>
        <authorList>
            <person name="Cotton J."/>
            <person name="Tsai J."/>
            <person name="Stanley E."/>
            <person name="Tracey A."/>
            <person name="Holroyd N."/>
            <person name="Lustigman S."/>
            <person name="Berriman M."/>
        </authorList>
    </citation>
    <scope>NUCLEOTIDE SEQUENCE</scope>
</reference>
<organism evidence="2 3">
    <name type="scientific">Onchocerca volvulus</name>
    <dbReference type="NCBI Taxonomy" id="6282"/>
    <lineage>
        <taxon>Eukaryota</taxon>
        <taxon>Metazoa</taxon>
        <taxon>Ecdysozoa</taxon>
        <taxon>Nematoda</taxon>
        <taxon>Chromadorea</taxon>
        <taxon>Rhabditida</taxon>
        <taxon>Spirurina</taxon>
        <taxon>Spiruromorpha</taxon>
        <taxon>Filarioidea</taxon>
        <taxon>Onchocercidae</taxon>
        <taxon>Onchocerca</taxon>
    </lineage>
</organism>
<keyword evidence="3" id="KW-1185">Reference proteome</keyword>
<protein>
    <submittedName>
        <fullName evidence="2">Uncharacterized protein</fullName>
    </submittedName>
</protein>
<feature type="chain" id="PRO_5035771769" evidence="1">
    <location>
        <begin position="28"/>
        <end position="297"/>
    </location>
</feature>
<dbReference type="EMBL" id="CMVM020000250">
    <property type="status" value="NOT_ANNOTATED_CDS"/>
    <property type="molecule type" value="Genomic_DNA"/>
</dbReference>
<sequence length="297" mass="31696">MQACSSCFLQEMIILLTIFWLLLPVLATSLRCVNGGDWIAHACTSDSQCEPYKRNSTERVACLDSECCTMPCSNNGTFTGKICGTSYDCLPSTEKVACLANMCCTVPQKCPYGGEVVGLGCVTSKSCQYLVPGIPVLCLESTMQFVFYLLATTILAQHDLADFKCPDNQHAVAVGCSSTEQCIPYTTEFVTCIDGACCIENNPDDLPYPIPPICSNGGIALAVDCTESQQCSPYTEEPVACLQGTCCTVPQKCPNDGHLVGLQCTTSQSCIPLAEGCPVICIDEMCCTVGDSSVKSE</sequence>
<accession>A0A8R1TZU5</accession>
<evidence type="ECO:0000256" key="1">
    <source>
        <dbReference type="SAM" id="SignalP"/>
    </source>
</evidence>
<dbReference type="EnsemblMetazoa" id="OVOC8954.1">
    <property type="protein sequence ID" value="OVOC8954.1"/>
    <property type="gene ID" value="WBGene00245763"/>
</dbReference>
<name>A0A8R1TZU5_ONCVO</name>